<evidence type="ECO:0000256" key="5">
    <source>
        <dbReference type="ARBA" id="ARBA00023235"/>
    </source>
</evidence>
<reference evidence="9" key="1">
    <citation type="submission" date="2021-03" db="EMBL/GenBank/DDBJ databases">
        <title>Comparative genomics and phylogenomic investigation of the class Geoglossomycetes provide insights into ecological specialization and systematics.</title>
        <authorList>
            <person name="Melie T."/>
            <person name="Pirro S."/>
            <person name="Miller A.N."/>
            <person name="Quandt A."/>
        </authorList>
    </citation>
    <scope>NUCLEOTIDE SEQUENCE</scope>
    <source>
        <strain evidence="9">CAQ_001_2017</strain>
    </source>
</reference>
<evidence type="ECO:0000256" key="1">
    <source>
        <dbReference type="ARBA" id="ARBA00001166"/>
    </source>
</evidence>
<dbReference type="Proteomes" id="UP000750711">
    <property type="component" value="Unassembled WGS sequence"/>
</dbReference>
<dbReference type="GO" id="GO:0160148">
    <property type="term" value="F:tRNA pseudouridine(55) synthase activity"/>
    <property type="evidence" value="ECO:0007669"/>
    <property type="project" value="UniProtKB-EC"/>
</dbReference>
<evidence type="ECO:0000313" key="9">
    <source>
        <dbReference type="EMBL" id="KAH0555691.1"/>
    </source>
</evidence>
<comment type="similarity">
    <text evidence="2">Belongs to the pseudouridine synthase TruB family.</text>
</comment>
<gene>
    <name evidence="9" type="ORF">GP486_006363</name>
</gene>
<dbReference type="InterPro" id="IPR002501">
    <property type="entry name" value="PsdUridine_synth_N"/>
</dbReference>
<evidence type="ECO:0000256" key="4">
    <source>
        <dbReference type="ARBA" id="ARBA00022694"/>
    </source>
</evidence>
<dbReference type="EMBL" id="JAGHQM010001413">
    <property type="protein sequence ID" value="KAH0555691.1"/>
    <property type="molecule type" value="Genomic_DNA"/>
</dbReference>
<evidence type="ECO:0000259" key="8">
    <source>
        <dbReference type="Pfam" id="PF16198"/>
    </source>
</evidence>
<dbReference type="GO" id="GO:1990481">
    <property type="term" value="P:mRNA pseudouridine synthesis"/>
    <property type="evidence" value="ECO:0007669"/>
    <property type="project" value="TreeGrafter"/>
</dbReference>
<organism evidence="9 10">
    <name type="scientific">Trichoglossum hirsutum</name>
    <dbReference type="NCBI Taxonomy" id="265104"/>
    <lineage>
        <taxon>Eukaryota</taxon>
        <taxon>Fungi</taxon>
        <taxon>Dikarya</taxon>
        <taxon>Ascomycota</taxon>
        <taxon>Pezizomycotina</taxon>
        <taxon>Geoglossomycetes</taxon>
        <taxon>Geoglossales</taxon>
        <taxon>Geoglossaceae</taxon>
        <taxon>Trichoglossum</taxon>
    </lineage>
</organism>
<dbReference type="EC" id="5.4.99.25" evidence="3"/>
<dbReference type="Pfam" id="PF01509">
    <property type="entry name" value="TruB_N"/>
    <property type="match status" value="1"/>
</dbReference>
<dbReference type="GO" id="GO:0005634">
    <property type="term" value="C:nucleus"/>
    <property type="evidence" value="ECO:0007669"/>
    <property type="project" value="TreeGrafter"/>
</dbReference>
<evidence type="ECO:0000313" key="10">
    <source>
        <dbReference type="Proteomes" id="UP000750711"/>
    </source>
</evidence>
<dbReference type="HAMAP" id="MF_01080">
    <property type="entry name" value="TruB_bact"/>
    <property type="match status" value="1"/>
</dbReference>
<keyword evidence="5" id="KW-0413">Isomerase</keyword>
<sequence length="435" mass="48721">MCTGTHPVPTTTTFEIKYEFKQDRPRRIWLANLLILIGKQSSPLTRAAINKPPAKTSAQIIRDLQQHFNPSKLFAPWLAAEKRKRDRESHNQRQRRRDRRIQVKIGHGGTLDPIATGVLILGVGTGTKALSTFLECTKTYETVVLFGVATDSYDCVGKILGRAPYSHITKECVEEALQQFRGEFHQKPPIFSALRIQGKRLYEYAREGKETPVEIQERPVVVTELELVEWMDGGTHPFTWPEEEAEQEEQEAAKQTLRAEGADSNPEALDKKSSGANYSAAGAGTKRKWESVIEVDQIDNEPEIESLKRRSCSMKTPTSNLQPPESPQPTNEVEPAGITKGTPFNGKIGPPAAKIRMTVSSGFYVRSLCHDLGRAVGSMGIMSQLIRTRQGRFSLGENTLEYDDLAKGEEEWGPKVCEMLSSWTKETDDQHEVTE</sequence>
<keyword evidence="4" id="KW-0819">tRNA processing</keyword>
<dbReference type="AlphaFoldDB" id="A0A9P8L7T9"/>
<comment type="caution">
    <text evidence="9">The sequence shown here is derived from an EMBL/GenBank/DDBJ whole genome shotgun (WGS) entry which is preliminary data.</text>
</comment>
<accession>A0A9P8L7T9</accession>
<evidence type="ECO:0000256" key="6">
    <source>
        <dbReference type="SAM" id="MobiDB-lite"/>
    </source>
</evidence>
<evidence type="ECO:0000256" key="3">
    <source>
        <dbReference type="ARBA" id="ARBA00012787"/>
    </source>
</evidence>
<dbReference type="InterPro" id="IPR014780">
    <property type="entry name" value="tRNA_psdUridine_synth_TruB"/>
</dbReference>
<dbReference type="GO" id="GO:0006400">
    <property type="term" value="P:tRNA modification"/>
    <property type="evidence" value="ECO:0007669"/>
    <property type="project" value="TreeGrafter"/>
</dbReference>
<proteinExistence type="inferred from homology"/>
<dbReference type="Gene3D" id="3.30.2350.10">
    <property type="entry name" value="Pseudouridine synthase"/>
    <property type="match status" value="1"/>
</dbReference>
<feature type="compositionally biased region" description="Low complexity" evidence="6">
    <location>
        <begin position="274"/>
        <end position="283"/>
    </location>
</feature>
<name>A0A9P8L7T9_9PEZI</name>
<feature type="domain" description="Pseudouridine synthase II N-terminal" evidence="7">
    <location>
        <begin position="103"/>
        <end position="231"/>
    </location>
</feature>
<dbReference type="SUPFAM" id="SSF55120">
    <property type="entry name" value="Pseudouridine synthase"/>
    <property type="match status" value="1"/>
</dbReference>
<keyword evidence="10" id="KW-1185">Reference proteome</keyword>
<feature type="domain" description="tRNA pseudouridylate synthase B C-terminal" evidence="8">
    <location>
        <begin position="366"/>
        <end position="407"/>
    </location>
</feature>
<dbReference type="InterPro" id="IPR020103">
    <property type="entry name" value="PsdUridine_synth_cat_dom_sf"/>
</dbReference>
<feature type="compositionally biased region" description="Polar residues" evidence="6">
    <location>
        <begin position="313"/>
        <end position="331"/>
    </location>
</feature>
<comment type="catalytic activity">
    <reaction evidence="1">
        <text>a uridine in mRNA = a pseudouridine in mRNA</text>
        <dbReference type="Rhea" id="RHEA:56644"/>
        <dbReference type="Rhea" id="RHEA-COMP:14658"/>
        <dbReference type="Rhea" id="RHEA-COMP:14659"/>
        <dbReference type="ChEBI" id="CHEBI:65314"/>
        <dbReference type="ChEBI" id="CHEBI:65315"/>
    </reaction>
</comment>
<dbReference type="PANTHER" id="PTHR13767">
    <property type="entry name" value="TRNA-PSEUDOURIDINE SYNTHASE"/>
    <property type="match status" value="1"/>
</dbReference>
<dbReference type="Pfam" id="PF16198">
    <property type="entry name" value="TruB_C_2"/>
    <property type="match status" value="1"/>
</dbReference>
<feature type="region of interest" description="Disordered" evidence="6">
    <location>
        <begin position="234"/>
        <end position="283"/>
    </location>
</feature>
<evidence type="ECO:0000259" key="7">
    <source>
        <dbReference type="Pfam" id="PF01509"/>
    </source>
</evidence>
<dbReference type="GO" id="GO:0003723">
    <property type="term" value="F:RNA binding"/>
    <property type="evidence" value="ECO:0007669"/>
    <property type="project" value="InterPro"/>
</dbReference>
<dbReference type="PANTHER" id="PTHR13767:SF2">
    <property type="entry name" value="PSEUDOURIDYLATE SYNTHASE TRUB1"/>
    <property type="match status" value="1"/>
</dbReference>
<evidence type="ECO:0000256" key="2">
    <source>
        <dbReference type="ARBA" id="ARBA00008999"/>
    </source>
</evidence>
<protein>
    <recommendedName>
        <fullName evidence="3">tRNA pseudouridine(55) synthase</fullName>
        <ecNumber evidence="3">5.4.99.25</ecNumber>
    </recommendedName>
</protein>
<feature type="region of interest" description="Disordered" evidence="6">
    <location>
        <begin position="304"/>
        <end position="349"/>
    </location>
</feature>
<dbReference type="InterPro" id="IPR032819">
    <property type="entry name" value="TruB_C"/>
</dbReference>
<feature type="compositionally biased region" description="Acidic residues" evidence="6">
    <location>
        <begin position="241"/>
        <end position="250"/>
    </location>
</feature>